<dbReference type="STRING" id="857265.WG78_14990"/>
<dbReference type="GO" id="GO:0052621">
    <property type="term" value="F:diguanylate cyclase activity"/>
    <property type="evidence" value="ECO:0007669"/>
    <property type="project" value="UniProtKB-EC"/>
</dbReference>
<dbReference type="PATRIC" id="fig|857265.3.peg.3082"/>
<evidence type="ECO:0000313" key="5">
    <source>
        <dbReference type="Proteomes" id="UP000037939"/>
    </source>
</evidence>
<dbReference type="PROSITE" id="PS50887">
    <property type="entry name" value="GGDEF"/>
    <property type="match status" value="1"/>
</dbReference>
<gene>
    <name evidence="4" type="primary">pleD_7</name>
    <name evidence="4" type="ORF">WG78_14990</name>
</gene>
<dbReference type="PANTHER" id="PTHR45138">
    <property type="entry name" value="REGULATORY COMPONENTS OF SENSORY TRANSDUCTION SYSTEM"/>
    <property type="match status" value="1"/>
</dbReference>
<dbReference type="InterPro" id="IPR003018">
    <property type="entry name" value="GAF"/>
</dbReference>
<dbReference type="InterPro" id="IPR029787">
    <property type="entry name" value="Nucleotide_cyclase"/>
</dbReference>
<comment type="catalytic activity">
    <reaction evidence="2">
        <text>2 GTP = 3',3'-c-di-GMP + 2 diphosphate</text>
        <dbReference type="Rhea" id="RHEA:24898"/>
        <dbReference type="ChEBI" id="CHEBI:33019"/>
        <dbReference type="ChEBI" id="CHEBI:37565"/>
        <dbReference type="ChEBI" id="CHEBI:58805"/>
        <dbReference type="EC" id="2.7.7.65"/>
    </reaction>
</comment>
<dbReference type="Pfam" id="PF00990">
    <property type="entry name" value="GGDEF"/>
    <property type="match status" value="1"/>
</dbReference>
<dbReference type="InterPro" id="IPR050469">
    <property type="entry name" value="Diguanylate_Cyclase"/>
</dbReference>
<dbReference type="Proteomes" id="UP000037939">
    <property type="component" value="Unassembled WGS sequence"/>
</dbReference>
<dbReference type="SMART" id="SM00267">
    <property type="entry name" value="GGDEF"/>
    <property type="match status" value="1"/>
</dbReference>
<dbReference type="NCBIfam" id="TIGR00254">
    <property type="entry name" value="GGDEF"/>
    <property type="match status" value="1"/>
</dbReference>
<dbReference type="SUPFAM" id="SSF55781">
    <property type="entry name" value="GAF domain-like"/>
    <property type="match status" value="1"/>
</dbReference>
<evidence type="ECO:0000256" key="2">
    <source>
        <dbReference type="ARBA" id="ARBA00034247"/>
    </source>
</evidence>
<dbReference type="FunFam" id="3.30.70.270:FF:000001">
    <property type="entry name" value="Diguanylate cyclase domain protein"/>
    <property type="match status" value="1"/>
</dbReference>
<evidence type="ECO:0000259" key="3">
    <source>
        <dbReference type="PROSITE" id="PS50887"/>
    </source>
</evidence>
<dbReference type="OrthoDB" id="8522032at2"/>
<dbReference type="Pfam" id="PF13185">
    <property type="entry name" value="GAF_2"/>
    <property type="match status" value="1"/>
</dbReference>
<dbReference type="GO" id="GO:0005886">
    <property type="term" value="C:plasma membrane"/>
    <property type="evidence" value="ECO:0007669"/>
    <property type="project" value="TreeGrafter"/>
</dbReference>
<dbReference type="EC" id="2.7.7.65" evidence="1"/>
<dbReference type="Gene3D" id="1.25.40.10">
    <property type="entry name" value="Tetratricopeptide repeat domain"/>
    <property type="match status" value="1"/>
</dbReference>
<reference evidence="4 5" key="1">
    <citation type="submission" date="2015-07" db="EMBL/GenBank/DDBJ databases">
        <title>Draft genome sequence of the Amantichitinum ursilacus IGB-41, a new chitin-degrading bacterium.</title>
        <authorList>
            <person name="Kirstahler P."/>
            <person name="Guenther M."/>
            <person name="Grumaz C."/>
            <person name="Rupp S."/>
            <person name="Zibek S."/>
            <person name="Sohn K."/>
        </authorList>
    </citation>
    <scope>NUCLEOTIDE SEQUENCE [LARGE SCALE GENOMIC DNA]</scope>
    <source>
        <strain evidence="4 5">IGB-41</strain>
    </source>
</reference>
<keyword evidence="5" id="KW-1185">Reference proteome</keyword>
<dbReference type="GO" id="GO:1902201">
    <property type="term" value="P:negative regulation of bacterial-type flagellum-dependent cell motility"/>
    <property type="evidence" value="ECO:0007669"/>
    <property type="project" value="TreeGrafter"/>
</dbReference>
<dbReference type="SMART" id="SM00065">
    <property type="entry name" value="GAF"/>
    <property type="match status" value="1"/>
</dbReference>
<sequence>MKLYAPRAQVLALRAETLAAKEPAPAALLELAWHVRQEEPQLAMRLLAQLENTLHEAYDPSQSSMHARAALIRAELAWLTADFAEAEYQLTVATAGFVAAEDEEGQGDTWLLGSRLAHDQSQIERREHALAEAQRYYRRAREPYRVLACDVWQAVDHCFSGNAPMLAHASQDAWAQYPEDPALCGLICYARAQFDFLSGDYVEAHMAFEEGERYLQDAGLMRMMISCIVNAGGGMGNLGDFETQALCVERALTHARPRGWPQAMGGCLYSLGDVYNALGRFDAARTAALEARQWLLPMNRSRIFVAVVTFLAEVTLRLDLPEEAHAEFEEARLAAEEGNQPELLGRIRVGLACCLSALGQGASALAMAHQVAQDSEGFDHITNQMARMAIARILVQNPDLPGPPEMQAPTPALHYLDELWQTQCHVPQWSPEDDLLKIYAEAWEQAGSIAESLRYERMRIAALNEENTRRATRQIAATSARHEAETARIEAEHQRQLLATERKRLGILESLGRIGQEITATLDPQDIFDTLARHAGAMLDVAGLRVWLLQDDVLVPTYTLEGGNAVTMGRDVPLDDPAANSARAAREGHEILVETEPGQVSATHIPGTRHMYSSLFGPLMVGTRLLGVISIQSARPHAYGELERLVFRNIAAYSAIALGNALNYRMLSVSHHKLVEAQAELERHASLDALTGLHNRRHLMLTATEHIERARNASQSLAVLMVDIDHFKPINDTYGHAAGDEALRVTADVLRSCVRPGDIVARFGGEEIVVLLPDTPAALALNVAERVRVAICANTVEFEHARFNLTVSIGVATWQAYESRIDDALRRADQALYHAKAHGRNVVKMDLIAATEIDH</sequence>
<feature type="domain" description="GGDEF" evidence="3">
    <location>
        <begin position="715"/>
        <end position="848"/>
    </location>
</feature>
<dbReference type="Gene3D" id="3.30.70.270">
    <property type="match status" value="1"/>
</dbReference>
<dbReference type="InterPro" id="IPR011990">
    <property type="entry name" value="TPR-like_helical_dom_sf"/>
</dbReference>
<dbReference type="InterPro" id="IPR043128">
    <property type="entry name" value="Rev_trsase/Diguanyl_cyclase"/>
</dbReference>
<evidence type="ECO:0000313" key="4">
    <source>
        <dbReference type="EMBL" id="KPC51899.1"/>
    </source>
</evidence>
<comment type="caution">
    <text evidence="4">The sequence shown here is derived from an EMBL/GenBank/DDBJ whole genome shotgun (WGS) entry which is preliminary data.</text>
</comment>
<dbReference type="Gene3D" id="3.30.450.40">
    <property type="match status" value="1"/>
</dbReference>
<dbReference type="SUPFAM" id="SSF48452">
    <property type="entry name" value="TPR-like"/>
    <property type="match status" value="2"/>
</dbReference>
<organism evidence="4 5">
    <name type="scientific">Amantichitinum ursilacus</name>
    <dbReference type="NCBI Taxonomy" id="857265"/>
    <lineage>
        <taxon>Bacteria</taxon>
        <taxon>Pseudomonadati</taxon>
        <taxon>Pseudomonadota</taxon>
        <taxon>Betaproteobacteria</taxon>
        <taxon>Neisseriales</taxon>
        <taxon>Chitinibacteraceae</taxon>
        <taxon>Amantichitinum</taxon>
    </lineage>
</organism>
<dbReference type="InterPro" id="IPR000160">
    <property type="entry name" value="GGDEF_dom"/>
</dbReference>
<dbReference type="InterPro" id="IPR029016">
    <property type="entry name" value="GAF-like_dom_sf"/>
</dbReference>
<dbReference type="CDD" id="cd01949">
    <property type="entry name" value="GGDEF"/>
    <property type="match status" value="1"/>
</dbReference>
<name>A0A0N0GMW3_9NEIS</name>
<dbReference type="GO" id="GO:0043709">
    <property type="term" value="P:cell adhesion involved in single-species biofilm formation"/>
    <property type="evidence" value="ECO:0007669"/>
    <property type="project" value="TreeGrafter"/>
</dbReference>
<accession>A0A0N0GMW3</accession>
<dbReference type="AlphaFoldDB" id="A0A0N0GMW3"/>
<proteinExistence type="predicted"/>
<dbReference type="EMBL" id="LAQT01000012">
    <property type="protein sequence ID" value="KPC51899.1"/>
    <property type="molecule type" value="Genomic_DNA"/>
</dbReference>
<dbReference type="RefSeq" id="WP_053938637.1">
    <property type="nucleotide sequence ID" value="NZ_LAQT01000012.1"/>
</dbReference>
<protein>
    <recommendedName>
        <fullName evidence="1">diguanylate cyclase</fullName>
        <ecNumber evidence="1">2.7.7.65</ecNumber>
    </recommendedName>
</protein>
<evidence type="ECO:0000256" key="1">
    <source>
        <dbReference type="ARBA" id="ARBA00012528"/>
    </source>
</evidence>
<dbReference type="SUPFAM" id="SSF55073">
    <property type="entry name" value="Nucleotide cyclase"/>
    <property type="match status" value="1"/>
</dbReference>
<dbReference type="PANTHER" id="PTHR45138:SF9">
    <property type="entry name" value="DIGUANYLATE CYCLASE DGCM-RELATED"/>
    <property type="match status" value="1"/>
</dbReference>